<evidence type="ECO:0000313" key="2">
    <source>
        <dbReference type="Proteomes" id="UP000324222"/>
    </source>
</evidence>
<dbReference type="AlphaFoldDB" id="A0A5B7G4H1"/>
<accession>A0A5B7G4H1</accession>
<sequence length="173" mass="18905">MKVAQLESPQSGHVGECRCQSGERCHLSLPQCRPSTLKHRQAPRCRECRQVPLRPPCGEVTGVREEVTGVSVGVRGDVIASTFSLSSAKRSGEVMVARSSILGLNTDFRRSREVTPWHKLATEYMTSASLTLSALSSGTSSQVLRLTARSRFSTECHQCRGTNRVSPGCRVMT</sequence>
<protein>
    <submittedName>
        <fullName evidence="1">Uncharacterized protein</fullName>
    </submittedName>
</protein>
<organism evidence="1 2">
    <name type="scientific">Portunus trituberculatus</name>
    <name type="common">Swimming crab</name>
    <name type="synonym">Neptunus trituberculatus</name>
    <dbReference type="NCBI Taxonomy" id="210409"/>
    <lineage>
        <taxon>Eukaryota</taxon>
        <taxon>Metazoa</taxon>
        <taxon>Ecdysozoa</taxon>
        <taxon>Arthropoda</taxon>
        <taxon>Crustacea</taxon>
        <taxon>Multicrustacea</taxon>
        <taxon>Malacostraca</taxon>
        <taxon>Eumalacostraca</taxon>
        <taxon>Eucarida</taxon>
        <taxon>Decapoda</taxon>
        <taxon>Pleocyemata</taxon>
        <taxon>Brachyura</taxon>
        <taxon>Eubrachyura</taxon>
        <taxon>Portunoidea</taxon>
        <taxon>Portunidae</taxon>
        <taxon>Portuninae</taxon>
        <taxon>Portunus</taxon>
    </lineage>
</organism>
<dbReference type="EMBL" id="VSRR010011946">
    <property type="protein sequence ID" value="MPC53872.1"/>
    <property type="molecule type" value="Genomic_DNA"/>
</dbReference>
<keyword evidence="2" id="KW-1185">Reference proteome</keyword>
<reference evidence="1 2" key="1">
    <citation type="submission" date="2019-05" db="EMBL/GenBank/DDBJ databases">
        <title>Another draft genome of Portunus trituberculatus and its Hox gene families provides insights of decapod evolution.</title>
        <authorList>
            <person name="Jeong J.-H."/>
            <person name="Song I."/>
            <person name="Kim S."/>
            <person name="Choi T."/>
            <person name="Kim D."/>
            <person name="Ryu S."/>
            <person name="Kim W."/>
        </authorList>
    </citation>
    <scope>NUCLEOTIDE SEQUENCE [LARGE SCALE GENOMIC DNA]</scope>
    <source>
        <tissue evidence="1">Muscle</tissue>
    </source>
</reference>
<evidence type="ECO:0000313" key="1">
    <source>
        <dbReference type="EMBL" id="MPC53872.1"/>
    </source>
</evidence>
<gene>
    <name evidence="1" type="ORF">E2C01_047775</name>
</gene>
<dbReference type="Proteomes" id="UP000324222">
    <property type="component" value="Unassembled WGS sequence"/>
</dbReference>
<comment type="caution">
    <text evidence="1">The sequence shown here is derived from an EMBL/GenBank/DDBJ whole genome shotgun (WGS) entry which is preliminary data.</text>
</comment>
<name>A0A5B7G4H1_PORTR</name>
<proteinExistence type="predicted"/>